<evidence type="ECO:0000313" key="9">
    <source>
        <dbReference type="EMBL" id="KAF5904583.1"/>
    </source>
</evidence>
<evidence type="ECO:0000256" key="6">
    <source>
        <dbReference type="ARBA" id="ARBA00023242"/>
    </source>
</evidence>
<evidence type="ECO:0000313" key="10">
    <source>
        <dbReference type="Proteomes" id="UP000727407"/>
    </source>
</evidence>
<evidence type="ECO:0000256" key="1">
    <source>
        <dbReference type="ARBA" id="ARBA00004123"/>
    </source>
</evidence>
<protein>
    <submittedName>
        <fullName evidence="9">Ataxin-1-like isoform X3</fullName>
    </submittedName>
</protein>
<dbReference type="InterPro" id="IPR043404">
    <property type="entry name" value="ATAXIN1-like"/>
</dbReference>
<organism evidence="9 10">
    <name type="scientific">Clarias magur</name>
    <name type="common">Asian catfish</name>
    <name type="synonym">Macropteronotus magur</name>
    <dbReference type="NCBI Taxonomy" id="1594786"/>
    <lineage>
        <taxon>Eukaryota</taxon>
        <taxon>Metazoa</taxon>
        <taxon>Chordata</taxon>
        <taxon>Craniata</taxon>
        <taxon>Vertebrata</taxon>
        <taxon>Euteleostomi</taxon>
        <taxon>Actinopterygii</taxon>
        <taxon>Neopterygii</taxon>
        <taxon>Teleostei</taxon>
        <taxon>Ostariophysi</taxon>
        <taxon>Siluriformes</taxon>
        <taxon>Clariidae</taxon>
        <taxon>Clarias</taxon>
    </lineage>
</organism>
<evidence type="ECO:0000256" key="2">
    <source>
        <dbReference type="ARBA" id="ARBA00022491"/>
    </source>
</evidence>
<comment type="subcellular location">
    <subcellularLocation>
        <location evidence="1">Nucleus</location>
    </subcellularLocation>
</comment>
<proteinExistence type="predicted"/>
<comment type="caution">
    <text evidence="9">The sequence shown here is derived from an EMBL/GenBank/DDBJ whole genome shotgun (WGS) entry which is preliminary data.</text>
</comment>
<dbReference type="InterPro" id="IPR003652">
    <property type="entry name" value="Ataxin_AXH_dom"/>
</dbReference>
<dbReference type="Proteomes" id="UP000727407">
    <property type="component" value="Unassembled WGS sequence"/>
</dbReference>
<dbReference type="AlphaFoldDB" id="A0A8J4UC36"/>
<evidence type="ECO:0000259" key="8">
    <source>
        <dbReference type="PROSITE" id="PS51148"/>
    </source>
</evidence>
<evidence type="ECO:0000256" key="5">
    <source>
        <dbReference type="ARBA" id="ARBA00023163"/>
    </source>
</evidence>
<gene>
    <name evidence="9" type="ORF">DAT39_005736</name>
</gene>
<dbReference type="SUPFAM" id="SSF102031">
    <property type="entry name" value="AXH domain"/>
    <property type="match status" value="1"/>
</dbReference>
<dbReference type="GO" id="GO:0007399">
    <property type="term" value="P:nervous system development"/>
    <property type="evidence" value="ECO:0007669"/>
    <property type="project" value="TreeGrafter"/>
</dbReference>
<dbReference type="GO" id="GO:0000122">
    <property type="term" value="P:negative regulation of transcription by RNA polymerase II"/>
    <property type="evidence" value="ECO:0007669"/>
    <property type="project" value="TreeGrafter"/>
</dbReference>
<keyword evidence="10" id="KW-1185">Reference proteome</keyword>
<name>A0A8J4UC36_CLAMG</name>
<reference evidence="9" key="1">
    <citation type="submission" date="2020-07" db="EMBL/GenBank/DDBJ databases">
        <title>Clarias magur genome sequencing, assembly and annotation.</title>
        <authorList>
            <person name="Kushwaha B."/>
            <person name="Kumar R."/>
            <person name="Das P."/>
            <person name="Joshi C.G."/>
            <person name="Kumar D."/>
            <person name="Nagpure N.S."/>
            <person name="Pandey M."/>
            <person name="Agarwal S."/>
            <person name="Srivastava S."/>
            <person name="Singh M."/>
            <person name="Sahoo L."/>
            <person name="Jayasankar P."/>
            <person name="Meher P.K."/>
            <person name="Koringa P.G."/>
            <person name="Iquebal M.A."/>
            <person name="Das S.P."/>
            <person name="Bit A."/>
            <person name="Patnaik S."/>
            <person name="Patel N."/>
            <person name="Shah T.M."/>
            <person name="Hinsu A."/>
            <person name="Jena J.K."/>
        </authorList>
    </citation>
    <scope>NUCLEOTIDE SEQUENCE</scope>
    <source>
        <strain evidence="9">CIFAMagur01</strain>
        <tissue evidence="9">Testis</tissue>
    </source>
</reference>
<dbReference type="InterPro" id="IPR036096">
    <property type="entry name" value="Ataxin_AXH_dom_sf"/>
</dbReference>
<dbReference type="PROSITE" id="PS51148">
    <property type="entry name" value="AXH"/>
    <property type="match status" value="1"/>
</dbReference>
<sequence>MAAHGLKSSPSIPKSLPPKKRNPNENSNDAPAEPVFKTPSPFWNQNNVRRSRRTREPTNVSYIDLHSAATYHPLWTDAGCAPNQVLLHPLGDNGTFPSWGPYFESGEQLLGHNRNDPMNVHDVYGTSSYWSYVPLTEQSDLLLKSYGRFSSQFKPKIIKPVPRTLASHYTRRVLQKETPSGQFDVENVRGAQWEESAKNETRMKKRNYTREGMKQNSVQFAECGMDLSRHKYYSDFKDLSQARTAKTENLQDQQFPVIHQPCSSNEQPKSGTEVTIRDEHPLLARSEKTDTQEQQELALPSSQLLSRFFQGALIELDGGRLKRVEDLQLEDFECCTASCPELSLTRFIVKKIMCSDKPGLICLEVEVDDNLHSKISLEVCEEYPLFVCGRGWSSCSPYRTANLCCLRCQQLHLGDVCLALTPVPVAPAEPTRSGTSAGDVGLLNRTEGAKPCNLRRRHKRTQMRTTCCCPGRHPQLWTRFRGEDGVSDGPVAGS</sequence>
<dbReference type="PANTHER" id="PTHR13392">
    <property type="entry name" value="ATAXIN 1"/>
    <property type="match status" value="1"/>
</dbReference>
<feature type="compositionally biased region" description="Low complexity" evidence="7">
    <location>
        <begin position="1"/>
        <end position="14"/>
    </location>
</feature>
<evidence type="ECO:0000256" key="3">
    <source>
        <dbReference type="ARBA" id="ARBA00023015"/>
    </source>
</evidence>
<feature type="domain" description="AXH" evidence="8">
    <location>
        <begin position="296"/>
        <end position="428"/>
    </location>
</feature>
<dbReference type="OrthoDB" id="10000452at2759"/>
<dbReference type="SMART" id="SM00536">
    <property type="entry name" value="AXH"/>
    <property type="match status" value="1"/>
</dbReference>
<dbReference type="GO" id="GO:0003677">
    <property type="term" value="F:DNA binding"/>
    <property type="evidence" value="ECO:0007669"/>
    <property type="project" value="UniProtKB-KW"/>
</dbReference>
<dbReference type="Pfam" id="PF08517">
    <property type="entry name" value="AXH"/>
    <property type="match status" value="1"/>
</dbReference>
<dbReference type="GO" id="GO:0003723">
    <property type="term" value="F:RNA binding"/>
    <property type="evidence" value="ECO:0007669"/>
    <property type="project" value="InterPro"/>
</dbReference>
<feature type="region of interest" description="Disordered" evidence="7">
    <location>
        <begin position="1"/>
        <end position="55"/>
    </location>
</feature>
<keyword evidence="5" id="KW-0804">Transcription</keyword>
<evidence type="ECO:0000256" key="7">
    <source>
        <dbReference type="SAM" id="MobiDB-lite"/>
    </source>
</evidence>
<keyword evidence="2" id="KW-0678">Repressor</keyword>
<accession>A0A8J4UC36</accession>
<dbReference type="PANTHER" id="PTHR13392:SF14">
    <property type="entry name" value="ATAXIN-1-LIKE"/>
    <property type="match status" value="1"/>
</dbReference>
<keyword evidence="4" id="KW-0238">DNA-binding</keyword>
<evidence type="ECO:0000256" key="4">
    <source>
        <dbReference type="ARBA" id="ARBA00023125"/>
    </source>
</evidence>
<dbReference type="EMBL" id="QNUK01000055">
    <property type="protein sequence ID" value="KAF5904583.1"/>
    <property type="molecule type" value="Genomic_DNA"/>
</dbReference>
<keyword evidence="3" id="KW-0805">Transcription regulation</keyword>
<keyword evidence="6" id="KW-0539">Nucleus</keyword>
<dbReference type="GO" id="GO:0005634">
    <property type="term" value="C:nucleus"/>
    <property type="evidence" value="ECO:0007669"/>
    <property type="project" value="UniProtKB-SubCell"/>
</dbReference>